<dbReference type="InterPro" id="IPR032466">
    <property type="entry name" value="Metal_Hydrolase"/>
</dbReference>
<sequence>MKKWLVRIFLAIAVLAIASGVVTFFVIEDAVDTMFGGATPVAQPGLAQRSPDRFVLANVSVLGPAGEEFRPRQSILVEDGVIRAVGPSVEPAGSIAVIDGSGLFAVPGYTDSHVHLWNSPNDLLLYLANGVTQVREMHGRPHHLQWKQEIESGRLGPDMYVVAAQLASYGLWEGLWVGWTSGRNVVRSPPATARRIESLVEQGYDAVKASSFLSREAYAEAGRASREMSVPLVGHLPLAAGLPDLWASNQSEVAHVEELVKALGREFGGLRSTNAEAFLAHVRARRGEIAERLAANGIHVTSTLALSESFGRQAVDLEGLLPDVALGYVNPGVAQGDAMGWVPGVNPYRVPDAHRNEGWRGRNEAYWAAYAQAHHLMLEALLDAGVTILVGTDANVPVMVPGFSMHEEMQALVAAGMRPAQVLASATSLPGRWMEWNTGRIEEGFRANLVLLRENPLEDIGATASIETVVVNGRVLSRADLDAMLRAVEAANRQAGSPAIAD</sequence>
<reference evidence="2 3" key="1">
    <citation type="submission" date="2023-04" db="EMBL/GenBank/DDBJ databases">
        <title>Luteimonas endophyticus RD2P54.</title>
        <authorList>
            <person name="Sun J.-Q."/>
        </authorList>
    </citation>
    <scope>NUCLEOTIDE SEQUENCE [LARGE SCALE GENOMIC DNA]</scope>
    <source>
        <strain evidence="2 3">RD2P54</strain>
    </source>
</reference>
<dbReference type="Gene3D" id="1.20.58.520">
    <property type="entry name" value="Amidohydrolase"/>
    <property type="match status" value="1"/>
</dbReference>
<accession>A0ABT6J4K2</accession>
<dbReference type="EMBL" id="JARXRM010000010">
    <property type="protein sequence ID" value="MDH5821704.1"/>
    <property type="molecule type" value="Genomic_DNA"/>
</dbReference>
<dbReference type="PANTHER" id="PTHR43135:SF3">
    <property type="entry name" value="ALPHA-D-RIBOSE 1-METHYLPHOSPHONATE 5-TRIPHOSPHATE DIPHOSPHATASE"/>
    <property type="match status" value="1"/>
</dbReference>
<dbReference type="SUPFAM" id="SSF51338">
    <property type="entry name" value="Composite domain of metallo-dependent hydrolases"/>
    <property type="match status" value="1"/>
</dbReference>
<comment type="caution">
    <text evidence="2">The sequence shown here is derived from an EMBL/GenBank/DDBJ whole genome shotgun (WGS) entry which is preliminary data.</text>
</comment>
<dbReference type="InterPro" id="IPR011059">
    <property type="entry name" value="Metal-dep_hydrolase_composite"/>
</dbReference>
<protein>
    <submittedName>
        <fullName evidence="2">Amidohydrolase family protein</fullName>
    </submittedName>
</protein>
<feature type="domain" description="Amidohydrolase-related" evidence="1">
    <location>
        <begin position="376"/>
        <end position="475"/>
    </location>
</feature>
<dbReference type="Proteomes" id="UP001156940">
    <property type="component" value="Unassembled WGS sequence"/>
</dbReference>
<proteinExistence type="predicted"/>
<dbReference type="InterPro" id="IPR051781">
    <property type="entry name" value="Metallo-dep_Hydrolase"/>
</dbReference>
<dbReference type="RefSeq" id="WP_280572451.1">
    <property type="nucleotide sequence ID" value="NZ_JARXRM010000010.1"/>
</dbReference>
<gene>
    <name evidence="2" type="ORF">QFW77_01670</name>
</gene>
<keyword evidence="3" id="KW-1185">Reference proteome</keyword>
<name>A0ABT6J4K2_9GAMM</name>
<dbReference type="Gene3D" id="3.40.50.10910">
    <property type="entry name" value="Amidohydrolase"/>
    <property type="match status" value="1"/>
</dbReference>
<evidence type="ECO:0000313" key="2">
    <source>
        <dbReference type="EMBL" id="MDH5821704.1"/>
    </source>
</evidence>
<dbReference type="Gene3D" id="3.30.110.90">
    <property type="entry name" value="Amidohydrolase"/>
    <property type="match status" value="2"/>
</dbReference>
<evidence type="ECO:0000259" key="1">
    <source>
        <dbReference type="Pfam" id="PF01979"/>
    </source>
</evidence>
<evidence type="ECO:0000313" key="3">
    <source>
        <dbReference type="Proteomes" id="UP001156940"/>
    </source>
</evidence>
<dbReference type="SUPFAM" id="SSF51556">
    <property type="entry name" value="Metallo-dependent hydrolases"/>
    <property type="match status" value="1"/>
</dbReference>
<dbReference type="Pfam" id="PF01979">
    <property type="entry name" value="Amidohydro_1"/>
    <property type="match status" value="1"/>
</dbReference>
<organism evidence="2 3">
    <name type="scientific">Luteimonas endophytica</name>
    <dbReference type="NCBI Taxonomy" id="3042023"/>
    <lineage>
        <taxon>Bacteria</taxon>
        <taxon>Pseudomonadati</taxon>
        <taxon>Pseudomonadota</taxon>
        <taxon>Gammaproteobacteria</taxon>
        <taxon>Lysobacterales</taxon>
        <taxon>Lysobacteraceae</taxon>
        <taxon>Luteimonas</taxon>
    </lineage>
</organism>
<dbReference type="InterPro" id="IPR006680">
    <property type="entry name" value="Amidohydro-rel"/>
</dbReference>
<dbReference type="PANTHER" id="PTHR43135">
    <property type="entry name" value="ALPHA-D-RIBOSE 1-METHYLPHOSPHONATE 5-TRIPHOSPHATE DIPHOSPHATASE"/>
    <property type="match status" value="1"/>
</dbReference>
<dbReference type="Gene3D" id="2.30.40.10">
    <property type="entry name" value="Urease, subunit C, domain 1"/>
    <property type="match status" value="2"/>
</dbReference>